<evidence type="ECO:0000259" key="3">
    <source>
        <dbReference type="PROSITE" id="PS50977"/>
    </source>
</evidence>
<gene>
    <name evidence="4" type="ORF">HNR48_000204</name>
</gene>
<proteinExistence type="predicted"/>
<dbReference type="Proteomes" id="UP000528457">
    <property type="component" value="Unassembled WGS sequence"/>
</dbReference>
<comment type="caution">
    <text evidence="4">The sequence shown here is derived from an EMBL/GenBank/DDBJ whole genome shotgun (WGS) entry which is preliminary data.</text>
</comment>
<dbReference type="AlphaFoldDB" id="A0A7X0JR90"/>
<evidence type="ECO:0000256" key="2">
    <source>
        <dbReference type="PROSITE-ProRule" id="PRU00335"/>
    </source>
</evidence>
<protein>
    <submittedName>
        <fullName evidence="4">AcrR family transcriptional regulator</fullName>
    </submittedName>
</protein>
<reference evidence="4 5" key="1">
    <citation type="submission" date="2020-08" db="EMBL/GenBank/DDBJ databases">
        <title>Genomic Encyclopedia of Type Strains, Phase IV (KMG-IV): sequencing the most valuable type-strain genomes for metagenomic binning, comparative biology and taxonomic classification.</title>
        <authorList>
            <person name="Goeker M."/>
        </authorList>
    </citation>
    <scope>NUCLEOTIDE SEQUENCE [LARGE SCALE GENOMIC DNA]</scope>
    <source>
        <strain evidence="4 5">DSM 22368</strain>
    </source>
</reference>
<dbReference type="EMBL" id="JACHHT010000001">
    <property type="protein sequence ID" value="MBB6519926.1"/>
    <property type="molecule type" value="Genomic_DNA"/>
</dbReference>
<sequence length="211" mass="23937">MARPSVKAERTEEILDAFERCVARLGIEGTTLERIAEESGLRRSLLRYHVGNRDKMVQALADRYIKNSREEARKFLAAMPSSNTSLALLDYFFTDTSEEERRRVLVAQALVSGVDLYPAIKEQMTQWHRNFVLVLCQVIRVDYPEASDTDRSEVAWGIVSLLFNVQLLAALSSNEEFLNDGRRAADRLLTSLACEPVQASQPVEELVEEPF</sequence>
<dbReference type="InterPro" id="IPR001647">
    <property type="entry name" value="HTH_TetR"/>
</dbReference>
<organism evidence="4 5">
    <name type="scientific">Pseudoteredinibacter isoporae</name>
    <dbReference type="NCBI Taxonomy" id="570281"/>
    <lineage>
        <taxon>Bacteria</taxon>
        <taxon>Pseudomonadati</taxon>
        <taxon>Pseudomonadota</taxon>
        <taxon>Gammaproteobacteria</taxon>
        <taxon>Cellvibrionales</taxon>
        <taxon>Cellvibrionaceae</taxon>
        <taxon>Pseudoteredinibacter</taxon>
    </lineage>
</organism>
<evidence type="ECO:0000313" key="5">
    <source>
        <dbReference type="Proteomes" id="UP000528457"/>
    </source>
</evidence>
<dbReference type="PROSITE" id="PS50977">
    <property type="entry name" value="HTH_TETR_2"/>
    <property type="match status" value="1"/>
</dbReference>
<accession>A0A7X0JR90</accession>
<dbReference type="InterPro" id="IPR009057">
    <property type="entry name" value="Homeodomain-like_sf"/>
</dbReference>
<evidence type="ECO:0000313" key="4">
    <source>
        <dbReference type="EMBL" id="MBB6519926.1"/>
    </source>
</evidence>
<dbReference type="Gene3D" id="1.10.357.10">
    <property type="entry name" value="Tetracycline Repressor, domain 2"/>
    <property type="match status" value="1"/>
</dbReference>
<evidence type="ECO:0000256" key="1">
    <source>
        <dbReference type="ARBA" id="ARBA00023125"/>
    </source>
</evidence>
<name>A0A7X0JR90_9GAMM</name>
<dbReference type="GO" id="GO:0003677">
    <property type="term" value="F:DNA binding"/>
    <property type="evidence" value="ECO:0007669"/>
    <property type="project" value="UniProtKB-UniRule"/>
</dbReference>
<feature type="domain" description="HTH tetR-type" evidence="3">
    <location>
        <begin position="8"/>
        <end position="68"/>
    </location>
</feature>
<keyword evidence="5" id="KW-1185">Reference proteome</keyword>
<dbReference type="SUPFAM" id="SSF46689">
    <property type="entry name" value="Homeodomain-like"/>
    <property type="match status" value="1"/>
</dbReference>
<dbReference type="InParanoid" id="A0A7X0JR90"/>
<dbReference type="RefSeq" id="WP_166852752.1">
    <property type="nucleotide sequence ID" value="NZ_JAAONY010000001.1"/>
</dbReference>
<feature type="DNA-binding region" description="H-T-H motif" evidence="2">
    <location>
        <begin position="31"/>
        <end position="50"/>
    </location>
</feature>
<keyword evidence="1 2" id="KW-0238">DNA-binding</keyword>